<evidence type="ECO:0000256" key="12">
    <source>
        <dbReference type="ARBA" id="ARBA00029354"/>
    </source>
</evidence>
<keyword evidence="4 13" id="KW-0479">Metal-binding</keyword>
<dbReference type="AlphaFoldDB" id="A0A7L5BUK1"/>
<keyword evidence="7 13" id="KW-0378">Hydrolase</keyword>
<name>A0A7L5BUK1_9RHOB</name>
<dbReference type="GO" id="GO:0009432">
    <property type="term" value="P:SOS response"/>
    <property type="evidence" value="ECO:0007669"/>
    <property type="project" value="UniProtKB-ARBA"/>
</dbReference>
<evidence type="ECO:0000256" key="6">
    <source>
        <dbReference type="ARBA" id="ARBA00022763"/>
    </source>
</evidence>
<evidence type="ECO:0000256" key="14">
    <source>
        <dbReference type="NCBIfam" id="TIGR00228"/>
    </source>
</evidence>
<dbReference type="Proteomes" id="UP000503336">
    <property type="component" value="Chromosome"/>
</dbReference>
<evidence type="ECO:0000256" key="5">
    <source>
        <dbReference type="ARBA" id="ARBA00022759"/>
    </source>
</evidence>
<reference evidence="15 16" key="1">
    <citation type="submission" date="2020-02" db="EMBL/GenBank/DDBJ databases">
        <title>complete genome sequence of Rhodobacteraceae bacterium.</title>
        <authorList>
            <person name="Park J."/>
            <person name="Kim Y.-S."/>
            <person name="Kim K.-H."/>
        </authorList>
    </citation>
    <scope>NUCLEOTIDE SEQUENCE [LARGE SCALE GENOMIC DNA]</scope>
    <source>
        <strain evidence="15 16">RR4-56</strain>
    </source>
</reference>
<keyword evidence="9 13" id="KW-0238">DNA-binding</keyword>
<accession>A0A7L5BUK1</accession>
<keyword evidence="11 13" id="KW-0234">DNA repair</keyword>
<comment type="subunit">
    <text evidence="13">Homodimer which binds Holliday junction (HJ) DNA. The HJ becomes 2-fold symmetrical on binding to RuvC with unstacked arms; it has a different conformation from HJ DNA in complex with RuvA. In the full resolvosome a probable DNA-RuvA(4)-RuvB(12)-RuvC(2) complex forms which resolves the HJ.</text>
</comment>
<dbReference type="NCBIfam" id="TIGR00228">
    <property type="entry name" value="ruvC"/>
    <property type="match status" value="1"/>
</dbReference>
<dbReference type="InterPro" id="IPR036397">
    <property type="entry name" value="RNaseH_sf"/>
</dbReference>
<evidence type="ECO:0000256" key="3">
    <source>
        <dbReference type="ARBA" id="ARBA00022722"/>
    </source>
</evidence>
<dbReference type="InterPro" id="IPR012337">
    <property type="entry name" value="RNaseH-like_sf"/>
</dbReference>
<evidence type="ECO:0000256" key="1">
    <source>
        <dbReference type="ARBA" id="ARBA00009518"/>
    </source>
</evidence>
<comment type="function">
    <text evidence="13">The RuvA-RuvB-RuvC complex processes Holliday junction (HJ) DNA during genetic recombination and DNA repair. Endonuclease that resolves HJ intermediates. Cleaves cruciform DNA by making single-stranded nicks across the HJ at symmetrical positions within the homologous arms, yielding a 5'-phosphate and a 3'-hydroxyl group; requires a central core of homology in the junction. The consensus cleavage sequence is 5'-(A/T)TT(C/G)-3'. Cleavage occurs on the 3'-side of the TT dinucleotide at the point of strand exchange. HJ branch migration catalyzed by RuvA-RuvB allows RuvC to scan DNA until it finds its consensus sequence, where it cleaves and resolves the cruciform DNA.</text>
</comment>
<keyword evidence="8 13" id="KW-0460">Magnesium</keyword>
<dbReference type="GO" id="GO:0006281">
    <property type="term" value="P:DNA repair"/>
    <property type="evidence" value="ECO:0007669"/>
    <property type="project" value="UniProtKB-UniRule"/>
</dbReference>
<evidence type="ECO:0000256" key="4">
    <source>
        <dbReference type="ARBA" id="ARBA00022723"/>
    </source>
</evidence>
<evidence type="ECO:0000313" key="16">
    <source>
        <dbReference type="Proteomes" id="UP000503336"/>
    </source>
</evidence>
<feature type="binding site" evidence="13">
    <location>
        <position position="67"/>
    </location>
    <ligand>
        <name>Mg(2+)</name>
        <dbReference type="ChEBI" id="CHEBI:18420"/>
        <label>2</label>
    </ligand>
</feature>
<dbReference type="GO" id="GO:0005737">
    <property type="term" value="C:cytoplasm"/>
    <property type="evidence" value="ECO:0007669"/>
    <property type="project" value="UniProtKB-SubCell"/>
</dbReference>
<evidence type="ECO:0000256" key="11">
    <source>
        <dbReference type="ARBA" id="ARBA00023204"/>
    </source>
</evidence>
<keyword evidence="3 13" id="KW-0540">Nuclease</keyword>
<dbReference type="SUPFAM" id="SSF53098">
    <property type="entry name" value="Ribonuclease H-like"/>
    <property type="match status" value="1"/>
</dbReference>
<evidence type="ECO:0000256" key="9">
    <source>
        <dbReference type="ARBA" id="ARBA00023125"/>
    </source>
</evidence>
<protein>
    <recommendedName>
        <fullName evidence="13 14">Crossover junction endodeoxyribonuclease RuvC</fullName>
        <ecNumber evidence="13 14">3.1.21.10</ecNumber>
    </recommendedName>
    <alternativeName>
        <fullName evidence="13">Holliday junction nuclease RuvC</fullName>
    </alternativeName>
    <alternativeName>
        <fullName evidence="13">Holliday junction resolvase RuvC</fullName>
    </alternativeName>
</protein>
<keyword evidence="16" id="KW-1185">Reference proteome</keyword>
<dbReference type="InterPro" id="IPR020563">
    <property type="entry name" value="X-over_junc_endoDNase_Mg_BS"/>
</dbReference>
<gene>
    <name evidence="13 15" type="primary">ruvC</name>
    <name evidence="15" type="ORF">G5B40_07495</name>
</gene>
<evidence type="ECO:0000256" key="13">
    <source>
        <dbReference type="HAMAP-Rule" id="MF_00034"/>
    </source>
</evidence>
<dbReference type="PANTHER" id="PTHR30194">
    <property type="entry name" value="CROSSOVER JUNCTION ENDODEOXYRIBONUCLEASE RUVC"/>
    <property type="match status" value="1"/>
</dbReference>
<proteinExistence type="inferred from homology"/>
<dbReference type="FunFam" id="3.30.420.10:FF:000002">
    <property type="entry name" value="Crossover junction endodeoxyribonuclease RuvC"/>
    <property type="match status" value="1"/>
</dbReference>
<dbReference type="EMBL" id="CP049056">
    <property type="protein sequence ID" value="QIE55312.1"/>
    <property type="molecule type" value="Genomic_DNA"/>
</dbReference>
<dbReference type="InterPro" id="IPR002176">
    <property type="entry name" value="X-over_junc_endoDNase_RuvC"/>
</dbReference>
<dbReference type="PROSITE" id="PS01321">
    <property type="entry name" value="RUVC"/>
    <property type="match status" value="1"/>
</dbReference>
<dbReference type="HAMAP" id="MF_00034">
    <property type="entry name" value="RuvC"/>
    <property type="match status" value="1"/>
</dbReference>
<dbReference type="GO" id="GO:0048476">
    <property type="term" value="C:Holliday junction resolvase complex"/>
    <property type="evidence" value="ECO:0007669"/>
    <property type="project" value="UniProtKB-UniRule"/>
</dbReference>
<feature type="active site" evidence="13">
    <location>
        <position position="67"/>
    </location>
</feature>
<dbReference type="GO" id="GO:0006310">
    <property type="term" value="P:DNA recombination"/>
    <property type="evidence" value="ECO:0007669"/>
    <property type="project" value="UniProtKB-UniRule"/>
</dbReference>
<evidence type="ECO:0000313" key="15">
    <source>
        <dbReference type="EMBL" id="QIE55312.1"/>
    </source>
</evidence>
<dbReference type="GO" id="GO:0000287">
    <property type="term" value="F:magnesium ion binding"/>
    <property type="evidence" value="ECO:0007669"/>
    <property type="project" value="UniProtKB-UniRule"/>
</dbReference>
<keyword evidence="5 13" id="KW-0255">Endonuclease</keyword>
<keyword evidence="10 13" id="KW-0233">DNA recombination</keyword>
<dbReference type="Pfam" id="PF02075">
    <property type="entry name" value="RuvC"/>
    <property type="match status" value="1"/>
</dbReference>
<dbReference type="RefSeq" id="WP_165097031.1">
    <property type="nucleotide sequence ID" value="NZ_CP049056.1"/>
</dbReference>
<sequence>MRIIGIDPGLRRTGWGVIERREGGRLSHVASGVVATQAGDLAPRLAVLAAGLRAVLAAHAPQIASVEKTFVNRDPAGALKLGHARAIALLVPAEAGLSVFEYAPNEVKKTVVGVGHAEKAQVAHMVKILLPGAAPGGADAADALAIAICHAQHAGFAGLRVGA</sequence>
<feature type="active site" evidence="13">
    <location>
        <position position="139"/>
    </location>
</feature>
<comment type="catalytic activity">
    <reaction evidence="12 13">
        <text>Endonucleolytic cleavage at a junction such as a reciprocal single-stranded crossover between two homologous DNA duplexes (Holliday junction).</text>
        <dbReference type="EC" id="3.1.21.10"/>
    </reaction>
</comment>
<comment type="similarity">
    <text evidence="1 13">Belongs to the RuvC family.</text>
</comment>
<dbReference type="GO" id="GO:0008821">
    <property type="term" value="F:crossover junction DNA endonuclease activity"/>
    <property type="evidence" value="ECO:0007669"/>
    <property type="project" value="UniProtKB-UniRule"/>
</dbReference>
<evidence type="ECO:0000256" key="8">
    <source>
        <dbReference type="ARBA" id="ARBA00022842"/>
    </source>
</evidence>
<evidence type="ECO:0000256" key="7">
    <source>
        <dbReference type="ARBA" id="ARBA00022801"/>
    </source>
</evidence>
<keyword evidence="2 13" id="KW-0963">Cytoplasm</keyword>
<organism evidence="15 16">
    <name type="scientific">Pikeienuella piscinae</name>
    <dbReference type="NCBI Taxonomy" id="2748098"/>
    <lineage>
        <taxon>Bacteria</taxon>
        <taxon>Pseudomonadati</taxon>
        <taxon>Pseudomonadota</taxon>
        <taxon>Alphaproteobacteria</taxon>
        <taxon>Rhodobacterales</taxon>
        <taxon>Paracoccaceae</taxon>
        <taxon>Pikeienuella</taxon>
    </lineage>
</organism>
<evidence type="ECO:0000256" key="2">
    <source>
        <dbReference type="ARBA" id="ARBA00022490"/>
    </source>
</evidence>
<dbReference type="GO" id="GO:0003677">
    <property type="term" value="F:DNA binding"/>
    <property type="evidence" value="ECO:0007669"/>
    <property type="project" value="UniProtKB-KW"/>
</dbReference>
<feature type="binding site" evidence="13">
    <location>
        <position position="139"/>
    </location>
    <ligand>
        <name>Mg(2+)</name>
        <dbReference type="ChEBI" id="CHEBI:18420"/>
        <label>1</label>
    </ligand>
</feature>
<dbReference type="PRINTS" id="PR00696">
    <property type="entry name" value="RSOLVASERUVC"/>
</dbReference>
<feature type="active site" evidence="13">
    <location>
        <position position="7"/>
    </location>
</feature>
<dbReference type="EC" id="3.1.21.10" evidence="13 14"/>
<dbReference type="KEGG" id="hdh:G5B40_07495"/>
<dbReference type="Gene3D" id="3.30.420.10">
    <property type="entry name" value="Ribonuclease H-like superfamily/Ribonuclease H"/>
    <property type="match status" value="1"/>
</dbReference>
<dbReference type="CDD" id="cd16962">
    <property type="entry name" value="RuvC"/>
    <property type="match status" value="1"/>
</dbReference>
<evidence type="ECO:0000256" key="10">
    <source>
        <dbReference type="ARBA" id="ARBA00023172"/>
    </source>
</evidence>
<feature type="binding site" evidence="13">
    <location>
        <position position="7"/>
    </location>
    <ligand>
        <name>Mg(2+)</name>
        <dbReference type="ChEBI" id="CHEBI:18420"/>
        <label>1</label>
    </ligand>
</feature>
<comment type="cofactor">
    <cofactor evidence="13">
        <name>Mg(2+)</name>
        <dbReference type="ChEBI" id="CHEBI:18420"/>
    </cofactor>
    <text evidence="13">Binds 2 Mg(2+) ion per subunit.</text>
</comment>
<comment type="subcellular location">
    <subcellularLocation>
        <location evidence="13">Cytoplasm</location>
    </subcellularLocation>
</comment>
<dbReference type="PANTHER" id="PTHR30194:SF3">
    <property type="entry name" value="CROSSOVER JUNCTION ENDODEOXYRIBONUCLEASE RUVC"/>
    <property type="match status" value="1"/>
</dbReference>
<keyword evidence="6 13" id="KW-0227">DNA damage</keyword>